<proteinExistence type="predicted"/>
<dbReference type="InterPro" id="IPR014776">
    <property type="entry name" value="4pyrrole_Mease_sub2"/>
</dbReference>
<feature type="domain" description="Tetrapyrrole methylase" evidence="6">
    <location>
        <begin position="2"/>
        <end position="211"/>
    </location>
</feature>
<evidence type="ECO:0000256" key="3">
    <source>
        <dbReference type="ARBA" id="ARBA00022603"/>
    </source>
</evidence>
<dbReference type="UniPathway" id="UPA00148"/>
<dbReference type="Gene3D" id="3.30.950.10">
    <property type="entry name" value="Methyltransferase, Cobalt-precorrin-4 Transmethylase, Domain 2"/>
    <property type="match status" value="1"/>
</dbReference>
<dbReference type="InterPro" id="IPR006363">
    <property type="entry name" value="Cbl_synth_CobJ/CibH_dom"/>
</dbReference>
<evidence type="ECO:0000256" key="5">
    <source>
        <dbReference type="ARBA" id="ARBA00022691"/>
    </source>
</evidence>
<evidence type="ECO:0000256" key="4">
    <source>
        <dbReference type="ARBA" id="ARBA00022679"/>
    </source>
</evidence>
<dbReference type="InterPro" id="IPR035996">
    <property type="entry name" value="4pyrrol_Methylase_sf"/>
</dbReference>
<dbReference type="InterPro" id="IPR051810">
    <property type="entry name" value="Precorrin_MeTrfase"/>
</dbReference>
<protein>
    <submittedName>
        <fullName evidence="7">Precorrin-3B C17-methyltransferase</fullName>
    </submittedName>
</protein>
<dbReference type="GO" id="GO:0009236">
    <property type="term" value="P:cobalamin biosynthetic process"/>
    <property type="evidence" value="ECO:0007669"/>
    <property type="project" value="UniProtKB-UniPathway"/>
</dbReference>
<dbReference type="STRING" id="321763.SAMN04488692_11523"/>
<evidence type="ECO:0000313" key="7">
    <source>
        <dbReference type="EMBL" id="SDM05117.1"/>
    </source>
</evidence>
<evidence type="ECO:0000259" key="6">
    <source>
        <dbReference type="Pfam" id="PF00590"/>
    </source>
</evidence>
<keyword evidence="3 7" id="KW-0489">Methyltransferase</keyword>
<dbReference type="AlphaFoldDB" id="A0A1G9Q3P5"/>
<reference evidence="7 8" key="1">
    <citation type="submission" date="2016-10" db="EMBL/GenBank/DDBJ databases">
        <authorList>
            <person name="de Groot N.N."/>
        </authorList>
    </citation>
    <scope>NUCLEOTIDE SEQUENCE [LARGE SCALE GENOMIC DNA]</scope>
    <source>
        <strain evidence="7 8">SLAS-1</strain>
    </source>
</reference>
<evidence type="ECO:0000256" key="2">
    <source>
        <dbReference type="ARBA" id="ARBA00022573"/>
    </source>
</evidence>
<name>A0A1G9Q3P5_9FIRM</name>
<organism evidence="7 8">
    <name type="scientific">Halarsenatibacter silvermanii</name>
    <dbReference type="NCBI Taxonomy" id="321763"/>
    <lineage>
        <taxon>Bacteria</taxon>
        <taxon>Bacillati</taxon>
        <taxon>Bacillota</taxon>
        <taxon>Clostridia</taxon>
        <taxon>Halanaerobiales</taxon>
        <taxon>Halarsenatibacteraceae</taxon>
        <taxon>Halarsenatibacter</taxon>
    </lineage>
</organism>
<keyword evidence="8" id="KW-1185">Reference proteome</keyword>
<evidence type="ECO:0000256" key="1">
    <source>
        <dbReference type="ARBA" id="ARBA00004953"/>
    </source>
</evidence>
<dbReference type="GO" id="GO:0032259">
    <property type="term" value="P:methylation"/>
    <property type="evidence" value="ECO:0007669"/>
    <property type="project" value="UniProtKB-KW"/>
</dbReference>
<keyword evidence="4 7" id="KW-0808">Transferase</keyword>
<sequence>MIGIGPGDIEYLSLKAYKLLQQVEVVVGYTTYIELIDELLSPDQQIISTGMGGEKERAEKAIARAAGGQSVAVISSGDPGIYGMAGLILEILKRRKEKKSAADSIEVEIVPGITASTASAAALGAPLMHDHAVISLSDLLTPWDKIKKRIKAAASSDMITALYNPRSSQRTEQIKIARDIFLDHCSPETPAGIVRSARRGEDEEVVITCLKNMLDHRIDMLSTVIIGNSSTYVDEGMMLAEDGAMITPRGYEL</sequence>
<evidence type="ECO:0000313" key="8">
    <source>
        <dbReference type="Proteomes" id="UP000199476"/>
    </source>
</evidence>
<dbReference type="NCBIfam" id="TIGR01466">
    <property type="entry name" value="cobJ_cbiH"/>
    <property type="match status" value="1"/>
</dbReference>
<dbReference type="Gene3D" id="3.40.1010.10">
    <property type="entry name" value="Cobalt-precorrin-4 Transmethylase, Domain 1"/>
    <property type="match status" value="1"/>
</dbReference>
<comment type="pathway">
    <text evidence="1">Cofactor biosynthesis; adenosylcobalamin biosynthesis.</text>
</comment>
<dbReference type="InterPro" id="IPR000878">
    <property type="entry name" value="4pyrrol_Mease"/>
</dbReference>
<dbReference type="EMBL" id="FNGO01000015">
    <property type="protein sequence ID" value="SDM05117.1"/>
    <property type="molecule type" value="Genomic_DNA"/>
</dbReference>
<dbReference type="Pfam" id="PF00590">
    <property type="entry name" value="TP_methylase"/>
    <property type="match status" value="1"/>
</dbReference>
<dbReference type="PANTHER" id="PTHR47036:SF1">
    <property type="entry name" value="COBALT-FACTOR III C(17)-METHYLTRANSFERASE-RELATED"/>
    <property type="match status" value="1"/>
</dbReference>
<dbReference type="GO" id="GO:0008168">
    <property type="term" value="F:methyltransferase activity"/>
    <property type="evidence" value="ECO:0007669"/>
    <property type="project" value="UniProtKB-KW"/>
</dbReference>
<accession>A0A1G9Q3P5</accession>
<keyword evidence="5" id="KW-0949">S-adenosyl-L-methionine</keyword>
<dbReference type="InterPro" id="IPR014777">
    <property type="entry name" value="4pyrrole_Mease_sub1"/>
</dbReference>
<dbReference type="SUPFAM" id="SSF53790">
    <property type="entry name" value="Tetrapyrrole methylase"/>
    <property type="match status" value="1"/>
</dbReference>
<dbReference type="Proteomes" id="UP000199476">
    <property type="component" value="Unassembled WGS sequence"/>
</dbReference>
<keyword evidence="2" id="KW-0169">Cobalamin biosynthesis</keyword>
<dbReference type="PANTHER" id="PTHR47036">
    <property type="entry name" value="COBALT-FACTOR III C(17)-METHYLTRANSFERASE-RELATED"/>
    <property type="match status" value="1"/>
</dbReference>
<dbReference type="CDD" id="cd11646">
    <property type="entry name" value="Precorrin_3B_C17_MT"/>
    <property type="match status" value="1"/>
</dbReference>
<gene>
    <name evidence="7" type="ORF">SAMN04488692_11523</name>
</gene>